<accession>A0ABQ1QUD2</accession>
<dbReference type="PANTHER" id="PTHR12598">
    <property type="entry name" value="COPPER HOMEOSTASIS PROTEIN CUTC"/>
    <property type="match status" value="1"/>
</dbReference>
<gene>
    <name evidence="2 3" type="primary">cutC</name>
    <name evidence="3" type="ORF">GCM10011361_11870</name>
</gene>
<dbReference type="SUPFAM" id="SSF110395">
    <property type="entry name" value="CutC-like"/>
    <property type="match status" value="1"/>
</dbReference>
<keyword evidence="2" id="KW-0963">Cytoplasm</keyword>
<comment type="caution">
    <text evidence="3">The sequence shown here is derived from an EMBL/GenBank/DDBJ whole genome shotgun (WGS) entry which is preliminary data.</text>
</comment>
<keyword evidence="4" id="KW-1185">Reference proteome</keyword>
<evidence type="ECO:0000256" key="2">
    <source>
        <dbReference type="HAMAP-Rule" id="MF_00795"/>
    </source>
</evidence>
<comment type="subcellular location">
    <subcellularLocation>
        <location evidence="2">Cytoplasm</location>
    </subcellularLocation>
</comment>
<protein>
    <recommendedName>
        <fullName evidence="2">PF03932 family protein CutC</fullName>
    </recommendedName>
</protein>
<evidence type="ECO:0000313" key="3">
    <source>
        <dbReference type="EMBL" id="GGD46574.1"/>
    </source>
</evidence>
<dbReference type="EMBL" id="BMFH01000001">
    <property type="protein sequence ID" value="GGD46574.1"/>
    <property type="molecule type" value="Genomic_DNA"/>
</dbReference>
<evidence type="ECO:0000256" key="1">
    <source>
        <dbReference type="ARBA" id="ARBA00007768"/>
    </source>
</evidence>
<proteinExistence type="inferred from homology"/>
<dbReference type="Proteomes" id="UP000625780">
    <property type="component" value="Unassembled WGS sequence"/>
</dbReference>
<dbReference type="RefSeq" id="WP_188369765.1">
    <property type="nucleotide sequence ID" value="NZ_BMFH01000001.1"/>
</dbReference>
<comment type="caution">
    <text evidence="2">Once thought to be involved in copper homeostasis, experiments in E.coli have shown this is not the case.</text>
</comment>
<dbReference type="InterPro" id="IPR036822">
    <property type="entry name" value="CutC-like_dom_sf"/>
</dbReference>
<organism evidence="3 4">
    <name type="scientific">Muriicola marianensis</name>
    <dbReference type="NCBI Taxonomy" id="1324801"/>
    <lineage>
        <taxon>Bacteria</taxon>
        <taxon>Pseudomonadati</taxon>
        <taxon>Bacteroidota</taxon>
        <taxon>Flavobacteriia</taxon>
        <taxon>Flavobacteriales</taxon>
        <taxon>Flavobacteriaceae</taxon>
        <taxon>Muriicola</taxon>
    </lineage>
</organism>
<evidence type="ECO:0000313" key="4">
    <source>
        <dbReference type="Proteomes" id="UP000625780"/>
    </source>
</evidence>
<name>A0ABQ1QUD2_9FLAO</name>
<dbReference type="InterPro" id="IPR005627">
    <property type="entry name" value="CutC-like"/>
</dbReference>
<sequence>MTVEVCVTSLESALLAQQAGAQRIELCAELSLGGITPSIGLISTVREAIQIPVHVLIRPRSGDFTYSEQEFTIMLRDIESCRSQGVDGIVAGVLERDMTVDWERTSELLHHSEGMSFTFHRAFDWVPDPAGTFLRLQELGVHTLLTSGQAQTAEKGIGVLQELLNLSSGCVVMPGGGINARNASLFEENGFAALHLSASRQVVNTPKTHPLIMRSSNFPPENHVLQTDPEILRKVIESVN</sequence>
<dbReference type="Pfam" id="PF03932">
    <property type="entry name" value="CutC"/>
    <property type="match status" value="1"/>
</dbReference>
<dbReference type="HAMAP" id="MF_00795">
    <property type="entry name" value="CutC"/>
    <property type="match status" value="1"/>
</dbReference>
<comment type="similarity">
    <text evidence="1 2">Belongs to the CutC family.</text>
</comment>
<dbReference type="PANTHER" id="PTHR12598:SF0">
    <property type="entry name" value="COPPER HOMEOSTASIS PROTEIN CUTC HOMOLOG"/>
    <property type="match status" value="1"/>
</dbReference>
<reference evidence="4" key="1">
    <citation type="journal article" date="2019" name="Int. J. Syst. Evol. Microbiol.">
        <title>The Global Catalogue of Microorganisms (GCM) 10K type strain sequencing project: providing services to taxonomists for standard genome sequencing and annotation.</title>
        <authorList>
            <consortium name="The Broad Institute Genomics Platform"/>
            <consortium name="The Broad Institute Genome Sequencing Center for Infectious Disease"/>
            <person name="Wu L."/>
            <person name="Ma J."/>
        </authorList>
    </citation>
    <scope>NUCLEOTIDE SEQUENCE [LARGE SCALE GENOMIC DNA]</scope>
    <source>
        <strain evidence="4">CGMCC 1.12606</strain>
    </source>
</reference>
<dbReference type="Gene3D" id="3.20.20.380">
    <property type="entry name" value="Copper homeostasis (CutC) domain"/>
    <property type="match status" value="1"/>
</dbReference>